<accession>A0AAI9S270</accession>
<reference evidence="2" key="1">
    <citation type="journal article" date="2018" name="J. Anim. Genet.">
        <title>Acquired interbacterial defense systems protect against interspecies antagonism in the human gut microbiome.</title>
        <authorList>
            <person name="Ross B.D."/>
            <person name="Verster A.J."/>
            <person name="Radey M.C."/>
            <person name="Schmidtke D.T."/>
            <person name="Pope C.E."/>
            <person name="Hoffman L.R."/>
            <person name="Hajjar A."/>
            <person name="Peterson S.B."/>
            <person name="Borenstein E."/>
            <person name="Mougous J."/>
        </authorList>
    </citation>
    <scope>NUCLEOTIDE SEQUENCE [LARGE SCALE GENOMIC DNA]</scope>
    <source>
        <strain evidence="2">H204</strain>
    </source>
</reference>
<sequence length="189" mass="22617">MRKERNLYGLRNHKKHCYCGLLFLLLFFMTSCKTNQFLIDSNEVEYVHFWFVGDIDTNHALENCEDVVFMQESHDTIMRDRRIIERFVSVINRSKPINPKSNYDLRVSSLVRLKPINGEKRPDIKVCIGNYGRRVLLNDVLMKGDHEELQKFIQEELYDALTPYQWLPEVIKDYLKDHPEERNNYLSDE</sequence>
<dbReference type="AlphaFoldDB" id="A0AAI9S270"/>
<dbReference type="RefSeq" id="WP_141408675.1">
    <property type="nucleotide sequence ID" value="NZ_CP041230.1"/>
</dbReference>
<protein>
    <recommendedName>
        <fullName evidence="3">Lipoprotein</fullName>
    </recommendedName>
</protein>
<evidence type="ECO:0000313" key="1">
    <source>
        <dbReference type="EMBL" id="KAA9044497.1"/>
    </source>
</evidence>
<organism evidence="1 2">
    <name type="scientific">Bacteroides xylanisolvens</name>
    <dbReference type="NCBI Taxonomy" id="371601"/>
    <lineage>
        <taxon>Bacteria</taxon>
        <taxon>Pseudomonadati</taxon>
        <taxon>Bacteroidota</taxon>
        <taxon>Bacteroidia</taxon>
        <taxon>Bacteroidales</taxon>
        <taxon>Bacteroidaceae</taxon>
        <taxon>Bacteroides</taxon>
    </lineage>
</organism>
<name>A0AAI9S270_9BACE</name>
<evidence type="ECO:0000313" key="2">
    <source>
        <dbReference type="Proteomes" id="UP000327007"/>
    </source>
</evidence>
<proteinExistence type="predicted"/>
<dbReference type="EMBL" id="VYQC01000010">
    <property type="protein sequence ID" value="KAA9044497.1"/>
    <property type="molecule type" value="Genomic_DNA"/>
</dbReference>
<dbReference type="Proteomes" id="UP000327007">
    <property type="component" value="Unassembled WGS sequence"/>
</dbReference>
<comment type="caution">
    <text evidence="1">The sequence shown here is derived from an EMBL/GenBank/DDBJ whole genome shotgun (WGS) entry which is preliminary data.</text>
</comment>
<evidence type="ECO:0008006" key="3">
    <source>
        <dbReference type="Google" id="ProtNLM"/>
    </source>
</evidence>
<dbReference type="PROSITE" id="PS51257">
    <property type="entry name" value="PROKAR_LIPOPROTEIN"/>
    <property type="match status" value="1"/>
</dbReference>
<gene>
    <name evidence="1" type="ORF">F6S82_16235</name>
</gene>